<keyword evidence="2" id="KW-1185">Reference proteome</keyword>
<name>A0A2P5CJW6_PARAD</name>
<comment type="caution">
    <text evidence="1">The sequence shown here is derived from an EMBL/GenBank/DDBJ whole genome shotgun (WGS) entry which is preliminary data.</text>
</comment>
<accession>A0A2P5CJW6</accession>
<gene>
    <name evidence="1" type="ORF">PanWU01x14_147300</name>
</gene>
<evidence type="ECO:0000313" key="1">
    <source>
        <dbReference type="EMBL" id="PON61353.1"/>
    </source>
</evidence>
<proteinExistence type="predicted"/>
<dbReference type="Pfam" id="PF03140">
    <property type="entry name" value="DUF247"/>
    <property type="match status" value="1"/>
</dbReference>
<dbReference type="Proteomes" id="UP000237105">
    <property type="component" value="Unassembled WGS sequence"/>
</dbReference>
<sequence length="157" mass="18007">MDTREFIQVLVLDGCFIIELFRKKAYNSVLTQLDDLVFTVSYMLQFLYHDLILLENQVPWLVLEILFALTKTPSIDKEPLGELAIEFFGDILSTSTIRSPLQKLIVLAHGIKHILDLLRNSLVLSSHKIREPEKSIAWQPMPSAYKSQGGWNHIEKG</sequence>
<dbReference type="AlphaFoldDB" id="A0A2P5CJW6"/>
<dbReference type="EMBL" id="JXTB01000122">
    <property type="protein sequence ID" value="PON61353.1"/>
    <property type="molecule type" value="Genomic_DNA"/>
</dbReference>
<dbReference type="OrthoDB" id="1184974at2759"/>
<reference evidence="2" key="1">
    <citation type="submission" date="2016-06" db="EMBL/GenBank/DDBJ databases">
        <title>Parallel loss of symbiosis genes in relatives of nitrogen-fixing non-legume Parasponia.</title>
        <authorList>
            <person name="Van Velzen R."/>
            <person name="Holmer R."/>
            <person name="Bu F."/>
            <person name="Rutten L."/>
            <person name="Van Zeijl A."/>
            <person name="Liu W."/>
            <person name="Santuari L."/>
            <person name="Cao Q."/>
            <person name="Sharma T."/>
            <person name="Shen D."/>
            <person name="Roswanjaya Y."/>
            <person name="Wardhani T."/>
            <person name="Kalhor M.S."/>
            <person name="Jansen J."/>
            <person name="Van den Hoogen J."/>
            <person name="Gungor B."/>
            <person name="Hartog M."/>
            <person name="Hontelez J."/>
            <person name="Verver J."/>
            <person name="Yang W.-C."/>
            <person name="Schijlen E."/>
            <person name="Repin R."/>
            <person name="Schilthuizen M."/>
            <person name="Schranz E."/>
            <person name="Heidstra R."/>
            <person name="Miyata K."/>
            <person name="Fedorova E."/>
            <person name="Kohlen W."/>
            <person name="Bisseling T."/>
            <person name="Smit S."/>
            <person name="Geurts R."/>
        </authorList>
    </citation>
    <scope>NUCLEOTIDE SEQUENCE [LARGE SCALE GENOMIC DNA]</scope>
    <source>
        <strain evidence="2">cv. WU1-14</strain>
    </source>
</reference>
<protein>
    <submittedName>
        <fullName evidence="1">Uncharacterized protein</fullName>
    </submittedName>
</protein>
<organism evidence="1 2">
    <name type="scientific">Parasponia andersonii</name>
    <name type="common">Sponia andersonii</name>
    <dbReference type="NCBI Taxonomy" id="3476"/>
    <lineage>
        <taxon>Eukaryota</taxon>
        <taxon>Viridiplantae</taxon>
        <taxon>Streptophyta</taxon>
        <taxon>Embryophyta</taxon>
        <taxon>Tracheophyta</taxon>
        <taxon>Spermatophyta</taxon>
        <taxon>Magnoliopsida</taxon>
        <taxon>eudicotyledons</taxon>
        <taxon>Gunneridae</taxon>
        <taxon>Pentapetalae</taxon>
        <taxon>rosids</taxon>
        <taxon>fabids</taxon>
        <taxon>Rosales</taxon>
        <taxon>Cannabaceae</taxon>
        <taxon>Parasponia</taxon>
    </lineage>
</organism>
<dbReference type="PANTHER" id="PTHR31170">
    <property type="entry name" value="BNAC04G53230D PROTEIN"/>
    <property type="match status" value="1"/>
</dbReference>
<dbReference type="PANTHER" id="PTHR31170:SF17">
    <property type="match status" value="1"/>
</dbReference>
<dbReference type="STRING" id="3476.A0A2P5CJW6"/>
<dbReference type="InterPro" id="IPR004158">
    <property type="entry name" value="DUF247_pln"/>
</dbReference>
<evidence type="ECO:0000313" key="2">
    <source>
        <dbReference type="Proteomes" id="UP000237105"/>
    </source>
</evidence>